<dbReference type="InterPro" id="IPR046357">
    <property type="entry name" value="PPIase_dom_sf"/>
</dbReference>
<comment type="caution">
    <text evidence="16">The sequence shown here is derived from an EMBL/GenBank/DDBJ whole genome shotgun (WGS) entry which is preliminary data.</text>
</comment>
<evidence type="ECO:0000256" key="12">
    <source>
        <dbReference type="PROSITE-ProRule" id="PRU00278"/>
    </source>
</evidence>
<evidence type="ECO:0000256" key="11">
    <source>
        <dbReference type="ARBA" id="ARBA00042775"/>
    </source>
</evidence>
<gene>
    <name evidence="16" type="ORF">ENS06_13765</name>
</gene>
<dbReference type="InterPro" id="IPR052029">
    <property type="entry name" value="PpiD_chaperone"/>
</dbReference>
<keyword evidence="4 14" id="KW-0812">Transmembrane</keyword>
<evidence type="ECO:0000256" key="8">
    <source>
        <dbReference type="ARBA" id="ARBA00023186"/>
    </source>
</evidence>
<dbReference type="GO" id="GO:0005886">
    <property type="term" value="C:plasma membrane"/>
    <property type="evidence" value="ECO:0007669"/>
    <property type="project" value="UniProtKB-SubCell"/>
</dbReference>
<dbReference type="Pfam" id="PF13145">
    <property type="entry name" value="Rotamase_2"/>
    <property type="match status" value="1"/>
</dbReference>
<dbReference type="PANTHER" id="PTHR47529">
    <property type="entry name" value="PEPTIDYL-PROLYL CIS-TRANS ISOMERASE D"/>
    <property type="match status" value="1"/>
</dbReference>
<evidence type="ECO:0000256" key="7">
    <source>
        <dbReference type="ARBA" id="ARBA00023136"/>
    </source>
</evidence>
<organism evidence="16">
    <name type="scientific">Desulfacinum infernum</name>
    <dbReference type="NCBI Taxonomy" id="35837"/>
    <lineage>
        <taxon>Bacteria</taxon>
        <taxon>Pseudomonadati</taxon>
        <taxon>Thermodesulfobacteriota</taxon>
        <taxon>Syntrophobacteria</taxon>
        <taxon>Syntrophobacterales</taxon>
        <taxon>Syntrophobacteraceae</taxon>
        <taxon>Desulfacinum</taxon>
    </lineage>
</organism>
<evidence type="ECO:0000259" key="15">
    <source>
        <dbReference type="PROSITE" id="PS50198"/>
    </source>
</evidence>
<dbReference type="PROSITE" id="PS50198">
    <property type="entry name" value="PPIC_PPIASE_2"/>
    <property type="match status" value="1"/>
</dbReference>
<keyword evidence="7 14" id="KW-0472">Membrane</keyword>
<feature type="transmembrane region" description="Helical" evidence="14">
    <location>
        <begin position="12"/>
        <end position="33"/>
    </location>
</feature>
<keyword evidence="12" id="KW-0413">Isomerase</keyword>
<dbReference type="GO" id="GO:0003755">
    <property type="term" value="F:peptidyl-prolyl cis-trans isomerase activity"/>
    <property type="evidence" value="ECO:0007669"/>
    <property type="project" value="UniProtKB-KW"/>
</dbReference>
<evidence type="ECO:0000256" key="2">
    <source>
        <dbReference type="ARBA" id="ARBA00022475"/>
    </source>
</evidence>
<evidence type="ECO:0000256" key="4">
    <source>
        <dbReference type="ARBA" id="ARBA00022692"/>
    </source>
</evidence>
<feature type="coiled-coil region" evidence="13">
    <location>
        <begin position="492"/>
        <end position="519"/>
    </location>
</feature>
<evidence type="ECO:0000256" key="1">
    <source>
        <dbReference type="ARBA" id="ARBA00004382"/>
    </source>
</evidence>
<dbReference type="InterPro" id="IPR000297">
    <property type="entry name" value="PPIase_PpiC"/>
</dbReference>
<keyword evidence="6 14" id="KW-1133">Transmembrane helix</keyword>
<proteinExistence type="inferred from homology"/>
<dbReference type="Pfam" id="PF13624">
    <property type="entry name" value="SurA_N_3"/>
    <property type="match status" value="1"/>
</dbReference>
<protein>
    <recommendedName>
        <fullName evidence="10">Periplasmic chaperone PpiD</fullName>
    </recommendedName>
    <alternativeName>
        <fullName evidence="11">Periplasmic folding chaperone</fullName>
    </alternativeName>
</protein>
<dbReference type="PROSITE" id="PS50302">
    <property type="entry name" value="PUM"/>
    <property type="match status" value="1"/>
</dbReference>
<dbReference type="PANTHER" id="PTHR47529:SF1">
    <property type="entry name" value="PERIPLASMIC CHAPERONE PPID"/>
    <property type="match status" value="1"/>
</dbReference>
<keyword evidence="2" id="KW-1003">Cell membrane</keyword>
<keyword evidence="5" id="KW-0677">Repeat</keyword>
<feature type="domain" description="PpiC" evidence="15">
    <location>
        <begin position="264"/>
        <end position="365"/>
    </location>
</feature>
<name>A0A832A7Z6_9BACT</name>
<dbReference type="AlphaFoldDB" id="A0A832A7Z6"/>
<accession>A0A832A7Z6</accession>
<keyword evidence="3" id="KW-0997">Cell inner membrane</keyword>
<keyword evidence="12" id="KW-0697">Rotamase</keyword>
<dbReference type="InterPro" id="IPR001313">
    <property type="entry name" value="Pumilio_RNA-bd_rpt"/>
</dbReference>
<evidence type="ECO:0000256" key="14">
    <source>
        <dbReference type="SAM" id="Phobius"/>
    </source>
</evidence>
<evidence type="ECO:0000256" key="9">
    <source>
        <dbReference type="ARBA" id="ARBA00038408"/>
    </source>
</evidence>
<evidence type="ECO:0000256" key="3">
    <source>
        <dbReference type="ARBA" id="ARBA00022519"/>
    </source>
</evidence>
<comment type="subcellular location">
    <subcellularLocation>
        <location evidence="1">Cell inner membrane</location>
        <topology evidence="1">Single-pass type II membrane protein</topology>
        <orientation evidence="1">Periplasmic side</orientation>
    </subcellularLocation>
</comment>
<dbReference type="SUPFAM" id="SSF109998">
    <property type="entry name" value="Triger factor/SurA peptide-binding domain-like"/>
    <property type="match status" value="1"/>
</dbReference>
<dbReference type="EMBL" id="DSTK01000039">
    <property type="protein sequence ID" value="HFK98374.1"/>
    <property type="molecule type" value="Genomic_DNA"/>
</dbReference>
<dbReference type="InterPro" id="IPR027304">
    <property type="entry name" value="Trigger_fact/SurA_dom_sf"/>
</dbReference>
<dbReference type="SUPFAM" id="SSF54534">
    <property type="entry name" value="FKBP-like"/>
    <property type="match status" value="1"/>
</dbReference>
<keyword evidence="13" id="KW-0175">Coiled coil</keyword>
<comment type="similarity">
    <text evidence="9">Belongs to the PpiD chaperone family.</text>
</comment>
<dbReference type="Pfam" id="PF13616">
    <property type="entry name" value="Rotamase_3"/>
    <property type="match status" value="1"/>
</dbReference>
<sequence>MLTVFREHAGSWIIKIALFAIIVVFIFWGGYSYKSMRASRLVRVGDVYVTYADYNQAYDHLLNMYRRQFGNHLTQELLERLNIKQQALDLVIDRVLITQAARALGLNAGVEDVQGEILSFPVFHVDGRFDRQRYVAVLQQNRMTPQAFEQQLAQDLTMRRVESFVKGQAVVSDAEVAADVQYRFSRVQVAYAQIDPKNFQDKVTIDDAQMSAFFEKNADRYKEPEKRVVVYVPFVLDDFLGDVAINDDDIRTYYEDHHDQFHHEKQVKARHILFRLGAQASEDEVKKTEAAARSVLEKVRKGEDFAALAKAHSQDGSAQAGGDLGWFTKDQMVPAFADAAFAMKAGEVSDLVRTPFGWHIIKVEDVRPEETVPLDKAKPQIELNLKREKARDVAYHKAREFADAAYADGDVAKAAERMHRTVEAPEKAFGLTDILPKVGNAPEVMKALFALGEGEVSDVLEWANGFVVGQVKKIQAPEVPPLEKVKSRVQDDLKAERAREEAEKAAKALLEEVRRQGDLDKAAALAGVTVQTSGWFSRMEPDEKLRLWGDAAEAVFQLQKPGDMPEAPLSWQGAFIVCRLVGRQDPAPEVLEKEREDTRMRLTQMKQNQLWQAWIAKQRSLAKVEILQQL</sequence>
<keyword evidence="8" id="KW-0143">Chaperone</keyword>
<evidence type="ECO:0000256" key="10">
    <source>
        <dbReference type="ARBA" id="ARBA00040743"/>
    </source>
</evidence>
<evidence type="ECO:0000256" key="13">
    <source>
        <dbReference type="SAM" id="Coils"/>
    </source>
</evidence>
<dbReference type="PROSITE" id="PS01096">
    <property type="entry name" value="PPIC_PPIASE_1"/>
    <property type="match status" value="1"/>
</dbReference>
<evidence type="ECO:0000256" key="6">
    <source>
        <dbReference type="ARBA" id="ARBA00022989"/>
    </source>
</evidence>
<reference evidence="16" key="1">
    <citation type="journal article" date="2020" name="mSystems">
        <title>Genome- and Community-Level Interaction Insights into Carbon Utilization and Element Cycling Functions of Hydrothermarchaeota in Hydrothermal Sediment.</title>
        <authorList>
            <person name="Zhou Z."/>
            <person name="Liu Y."/>
            <person name="Xu W."/>
            <person name="Pan J."/>
            <person name="Luo Z.H."/>
            <person name="Li M."/>
        </authorList>
    </citation>
    <scope>NUCLEOTIDE SEQUENCE [LARGE SCALE GENOMIC DNA]</scope>
    <source>
        <strain evidence="16">SpSt-456</strain>
    </source>
</reference>
<dbReference type="InterPro" id="IPR023058">
    <property type="entry name" value="PPIase_PpiC_CS"/>
</dbReference>
<dbReference type="Gene3D" id="3.10.50.40">
    <property type="match status" value="2"/>
</dbReference>
<evidence type="ECO:0000313" key="16">
    <source>
        <dbReference type="EMBL" id="HFK98374.1"/>
    </source>
</evidence>
<evidence type="ECO:0000256" key="5">
    <source>
        <dbReference type="ARBA" id="ARBA00022737"/>
    </source>
</evidence>
<dbReference type="GO" id="GO:0003723">
    <property type="term" value="F:RNA binding"/>
    <property type="evidence" value="ECO:0007669"/>
    <property type="project" value="InterPro"/>
</dbReference>
<dbReference type="Gene3D" id="1.10.4030.10">
    <property type="entry name" value="Porin chaperone SurA, peptide-binding domain"/>
    <property type="match status" value="1"/>
</dbReference>